<dbReference type="RefSeq" id="WP_069464333.1">
    <property type="nucleotide sequence ID" value="NZ_FODD01000025.1"/>
</dbReference>
<evidence type="ECO:0000313" key="2">
    <source>
        <dbReference type="EMBL" id="SEO39758.1"/>
    </source>
</evidence>
<name>A0A1H8PDP8_9ACTN</name>
<feature type="domain" description="Knr4/Smi1-like" evidence="1">
    <location>
        <begin position="30"/>
        <end position="150"/>
    </location>
</feature>
<reference evidence="2 3" key="1">
    <citation type="submission" date="2016-10" db="EMBL/GenBank/DDBJ databases">
        <authorList>
            <person name="de Groot N.N."/>
        </authorList>
    </citation>
    <scope>NUCLEOTIDE SEQUENCE [LARGE SCALE GENOMIC DNA]</scope>
    <source>
        <strain evidence="2 3">CGMCC 4.2026</strain>
    </source>
</reference>
<organism evidence="2 3">
    <name type="scientific">Actinacidiphila rubida</name>
    <dbReference type="NCBI Taxonomy" id="310780"/>
    <lineage>
        <taxon>Bacteria</taxon>
        <taxon>Bacillati</taxon>
        <taxon>Actinomycetota</taxon>
        <taxon>Actinomycetes</taxon>
        <taxon>Kitasatosporales</taxon>
        <taxon>Streptomycetaceae</taxon>
        <taxon>Actinacidiphila</taxon>
    </lineage>
</organism>
<dbReference type="SUPFAM" id="SSF160631">
    <property type="entry name" value="SMI1/KNR4-like"/>
    <property type="match status" value="1"/>
</dbReference>
<dbReference type="AlphaFoldDB" id="A0A1H8PDP8"/>
<keyword evidence="3" id="KW-1185">Reference proteome</keyword>
<dbReference type="InterPro" id="IPR018958">
    <property type="entry name" value="Knr4/Smi1-like_dom"/>
</dbReference>
<evidence type="ECO:0000259" key="1">
    <source>
        <dbReference type="Pfam" id="PF09346"/>
    </source>
</evidence>
<dbReference type="Proteomes" id="UP000181951">
    <property type="component" value="Unassembled WGS sequence"/>
</dbReference>
<dbReference type="EMBL" id="FODD01000025">
    <property type="protein sequence ID" value="SEO39758.1"/>
    <property type="molecule type" value="Genomic_DNA"/>
</dbReference>
<proteinExistence type="predicted"/>
<protein>
    <recommendedName>
        <fullName evidence="1">Knr4/Smi1-like domain-containing protein</fullName>
    </recommendedName>
</protein>
<accession>A0A1H8PDP8</accession>
<dbReference type="Pfam" id="PF09346">
    <property type="entry name" value="SMI1_KNR4"/>
    <property type="match status" value="1"/>
</dbReference>
<dbReference type="STRING" id="310780.SAMN05216267_102557"/>
<dbReference type="InterPro" id="IPR037883">
    <property type="entry name" value="Knr4/Smi1-like_sf"/>
</dbReference>
<sequence>MSHQLDRLTRLLPPPQAAVAGPPWQHSRTEVGFDFPSDYRAFVDRYGGGQIGTPGSLRCFVYGPSSLSARPGMPTGFKGFVEWHVSDIAPMFEGCDEDYWGGTVYPMYPEPGGLLTWGENEQGDLFWWLTEGDDPDRWPIVMWARGPATTFRFDSGMVGLLVSMLSGDFPSPDWVQSPHVRWTLTSDWLSRGLNVTAGPAL</sequence>
<gene>
    <name evidence="2" type="ORF">SAMN05216267_102557</name>
</gene>
<evidence type="ECO:0000313" key="3">
    <source>
        <dbReference type="Proteomes" id="UP000181951"/>
    </source>
</evidence>